<sequence length="80" mass="8691">SSPTTADARPPWPPSISFRLQPPAADSTPLFLRFCHRRTPPSCRSSRSSDTGEPSFVAARFHPTRPGSKLTRPETASSPS</sequence>
<evidence type="ECO:0000313" key="2">
    <source>
        <dbReference type="EnsemblPlants" id="MELO3C028191.2.1"/>
    </source>
</evidence>
<feature type="region of interest" description="Disordered" evidence="1">
    <location>
        <begin position="1"/>
        <end position="23"/>
    </location>
</feature>
<dbReference type="AlphaFoldDB" id="A0A9I9E3N0"/>
<feature type="compositionally biased region" description="Low complexity" evidence="1">
    <location>
        <begin position="40"/>
        <end position="49"/>
    </location>
</feature>
<reference evidence="2" key="1">
    <citation type="submission" date="2023-03" db="UniProtKB">
        <authorList>
            <consortium name="EnsemblPlants"/>
        </authorList>
    </citation>
    <scope>IDENTIFICATION</scope>
</reference>
<organism evidence="2">
    <name type="scientific">Cucumis melo</name>
    <name type="common">Muskmelon</name>
    <dbReference type="NCBI Taxonomy" id="3656"/>
    <lineage>
        <taxon>Eukaryota</taxon>
        <taxon>Viridiplantae</taxon>
        <taxon>Streptophyta</taxon>
        <taxon>Embryophyta</taxon>
        <taxon>Tracheophyta</taxon>
        <taxon>Spermatophyta</taxon>
        <taxon>Magnoliopsida</taxon>
        <taxon>eudicotyledons</taxon>
        <taxon>Gunneridae</taxon>
        <taxon>Pentapetalae</taxon>
        <taxon>rosids</taxon>
        <taxon>fabids</taxon>
        <taxon>Cucurbitales</taxon>
        <taxon>Cucurbitaceae</taxon>
        <taxon>Benincaseae</taxon>
        <taxon>Cucumis</taxon>
    </lineage>
</organism>
<dbReference type="EnsemblPlants" id="MELO3C028191.2.1">
    <property type="protein sequence ID" value="MELO3C028191.2.1"/>
    <property type="gene ID" value="MELO3C028191.2"/>
</dbReference>
<feature type="region of interest" description="Disordered" evidence="1">
    <location>
        <begin position="39"/>
        <end position="80"/>
    </location>
</feature>
<accession>A0A9I9E3N0</accession>
<dbReference type="Gramene" id="MELO3C028191.2.1">
    <property type="protein sequence ID" value="MELO3C028191.2.1"/>
    <property type="gene ID" value="MELO3C028191.2"/>
</dbReference>
<proteinExistence type="predicted"/>
<name>A0A9I9E3N0_CUCME</name>
<evidence type="ECO:0000256" key="1">
    <source>
        <dbReference type="SAM" id="MobiDB-lite"/>
    </source>
</evidence>
<protein>
    <submittedName>
        <fullName evidence="2">Uncharacterized protein</fullName>
    </submittedName>
</protein>